<evidence type="ECO:0000313" key="5">
    <source>
        <dbReference type="Proteomes" id="UP000006242"/>
    </source>
</evidence>
<proteinExistence type="inferred from homology"/>
<dbReference type="InterPro" id="IPR000873">
    <property type="entry name" value="AMP-dep_synth/lig_dom"/>
</dbReference>
<dbReference type="Gene3D" id="3.30.300.30">
    <property type="match status" value="1"/>
</dbReference>
<dbReference type="PANTHER" id="PTHR22754:SF32">
    <property type="entry name" value="DISCO-INTERACTING PROTEIN 2"/>
    <property type="match status" value="1"/>
</dbReference>
<protein>
    <submittedName>
        <fullName evidence="4">Long-chain-fatty-acid--acyl-carrier-protein ligase</fullName>
        <ecNumber evidence="4">6.2.1.20</ecNumber>
    </submittedName>
</protein>
<dbReference type="Gene3D" id="3.40.50.12780">
    <property type="entry name" value="N-terminal domain of ligase-like"/>
    <property type="match status" value="1"/>
</dbReference>
<dbReference type="SUPFAM" id="SSF56801">
    <property type="entry name" value="Acetyl-CoA synthetase-like"/>
    <property type="match status" value="1"/>
</dbReference>
<dbReference type="STRING" id="1033802.SSPSH_000722"/>
<organism evidence="4 5">
    <name type="scientific">Salinisphaera shabanensis E1L3A</name>
    <dbReference type="NCBI Taxonomy" id="1033802"/>
    <lineage>
        <taxon>Bacteria</taxon>
        <taxon>Pseudomonadati</taxon>
        <taxon>Pseudomonadota</taxon>
        <taxon>Gammaproteobacteria</taxon>
        <taxon>Salinisphaerales</taxon>
        <taxon>Salinisphaeraceae</taxon>
        <taxon>Salinisphaera</taxon>
    </lineage>
</organism>
<dbReference type="Proteomes" id="UP000006242">
    <property type="component" value="Unassembled WGS sequence"/>
</dbReference>
<dbReference type="InterPro" id="IPR009081">
    <property type="entry name" value="PP-bd_ACP"/>
</dbReference>
<feature type="compositionally biased region" description="Basic and acidic residues" evidence="2">
    <location>
        <begin position="125"/>
        <end position="143"/>
    </location>
</feature>
<evidence type="ECO:0000259" key="3">
    <source>
        <dbReference type="PROSITE" id="PS50075"/>
    </source>
</evidence>
<name>U2G1T1_9GAMM</name>
<feature type="region of interest" description="Disordered" evidence="2">
    <location>
        <begin position="125"/>
        <end position="156"/>
    </location>
</feature>
<dbReference type="PROSITE" id="PS00455">
    <property type="entry name" value="AMP_BINDING"/>
    <property type="match status" value="1"/>
</dbReference>
<keyword evidence="4" id="KW-0436">Ligase</keyword>
<keyword evidence="5" id="KW-1185">Reference proteome</keyword>
<dbReference type="InterPro" id="IPR042099">
    <property type="entry name" value="ANL_N_sf"/>
</dbReference>
<dbReference type="PANTHER" id="PTHR22754">
    <property type="entry name" value="DISCO-INTERACTING PROTEIN 2 DIP2 -RELATED"/>
    <property type="match status" value="1"/>
</dbReference>
<dbReference type="EC" id="6.2.1.20" evidence="4"/>
<dbReference type="eggNOG" id="COG0318">
    <property type="taxonomic scope" value="Bacteria"/>
</dbReference>
<evidence type="ECO:0000256" key="1">
    <source>
        <dbReference type="ARBA" id="ARBA00006432"/>
    </source>
</evidence>
<comment type="similarity">
    <text evidence="1">Belongs to the ATP-dependent AMP-binding enzyme family.</text>
</comment>
<gene>
    <name evidence="4" type="ORF">SSPSH_000722</name>
</gene>
<dbReference type="GO" id="GO:0008922">
    <property type="term" value="F:long-chain fatty acid [acyl-carrier-protein] ligase activity"/>
    <property type="evidence" value="ECO:0007669"/>
    <property type="project" value="UniProtKB-EC"/>
</dbReference>
<dbReference type="RefSeq" id="WP_006912250.1">
    <property type="nucleotide sequence ID" value="NZ_AFNV02000004.1"/>
</dbReference>
<reference evidence="4 5" key="1">
    <citation type="journal article" date="2011" name="J. Bacteriol.">
        <title>Genome sequence of Salinisphaera shabanensis, a gammaproteobacterium from the harsh, variable environment of the brine-seawater interface of the Shaban Deep in the Red Sea.</title>
        <authorList>
            <person name="Antunes A."/>
            <person name="Alam I."/>
            <person name="Bajic V.B."/>
            <person name="Stingl U."/>
        </authorList>
    </citation>
    <scope>NUCLEOTIDE SEQUENCE [LARGE SCALE GENOMIC DNA]</scope>
    <source>
        <strain evidence="4 5">E1L3A</strain>
    </source>
</reference>
<dbReference type="EMBL" id="AFNV02000004">
    <property type="protein sequence ID" value="ERJ20173.1"/>
    <property type="molecule type" value="Genomic_DNA"/>
</dbReference>
<evidence type="ECO:0000256" key="2">
    <source>
        <dbReference type="SAM" id="MobiDB-lite"/>
    </source>
</evidence>
<dbReference type="InterPro" id="IPR020845">
    <property type="entry name" value="AMP-binding_CS"/>
</dbReference>
<evidence type="ECO:0000313" key="4">
    <source>
        <dbReference type="EMBL" id="ERJ20173.1"/>
    </source>
</evidence>
<reference evidence="4 5" key="2">
    <citation type="journal article" date="2013" name="PLoS ONE">
        <title>INDIGO - INtegrated Data Warehouse of MIcrobial GenOmes with Examples from the Red Sea Extremophiles.</title>
        <authorList>
            <person name="Alam I."/>
            <person name="Antunes A."/>
            <person name="Kamau A.A."/>
            <person name="Ba Alawi W."/>
            <person name="Kalkatawi M."/>
            <person name="Stingl U."/>
            <person name="Bajic V.B."/>
        </authorList>
    </citation>
    <scope>NUCLEOTIDE SEQUENCE [LARGE SCALE GENOMIC DNA]</scope>
    <source>
        <strain evidence="4 5">E1L3A</strain>
    </source>
</reference>
<dbReference type="AlphaFoldDB" id="U2G1T1"/>
<dbReference type="InterPro" id="IPR036736">
    <property type="entry name" value="ACP-like_sf"/>
</dbReference>
<feature type="domain" description="Carrier" evidence="3">
    <location>
        <begin position="573"/>
        <end position="648"/>
    </location>
</feature>
<dbReference type="Gene3D" id="1.10.1200.10">
    <property type="entry name" value="ACP-like"/>
    <property type="match status" value="1"/>
</dbReference>
<dbReference type="Pfam" id="PF00550">
    <property type="entry name" value="PP-binding"/>
    <property type="match status" value="1"/>
</dbReference>
<accession>U2G1T1</accession>
<dbReference type="InterPro" id="IPR045851">
    <property type="entry name" value="AMP-bd_C_sf"/>
</dbReference>
<comment type="caution">
    <text evidence="4">The sequence shown here is derived from an EMBL/GenBank/DDBJ whole genome shotgun (WGS) entry which is preliminary data.</text>
</comment>
<dbReference type="SUPFAM" id="SSF47336">
    <property type="entry name" value="ACP-like"/>
    <property type="match status" value="1"/>
</dbReference>
<dbReference type="OrthoDB" id="9757559at2"/>
<dbReference type="Pfam" id="PF00501">
    <property type="entry name" value="AMP-binding"/>
    <property type="match status" value="1"/>
</dbReference>
<sequence length="651" mass="70433">MSGFRTLADVLDAQGDSPHGIVFIDGAHDERGLNYRMLARSAEGRLAVLQEQGIQAGEPLILFVEDNLRFLQFFWGAIYGGIVPVPIAAGATPAQLEKLVRVWRHLDEPRIVASPKHIERVRDFMEQRGERDTGERLAERSLSDEPPAVETPAERASLTPQDTAFIQFSSGSTGDPKGVVLTHANVLANIEAISSGSQFGRDEVALSWMPLTHDMGLIGFHLTLVYNGFVHYLMTPDLFARRPLLWLEKAAEIRATLLCSPNFGYRHTLRAIAAKGRPELDLSSVRLIYNGAEPIAPALVREFLATLAPTGLKATTMFAVYGLAEASLAATFPAPGRGLRSVSVARGELGLGDTVRYDPGAQALELVCLGTPVRSTELKLADAQGDAVEEGVVGRVWIRGANVTAGYYGNPNANADALVGDGWLDTGDLGFCYDGELVITGRAKEIIFVNGQNHYPQDIEALLQDVPGAELNKLAAAGVQAPSTTEQALVLFVVFRGHLEDFAAIARELRGALNQRAGLVASQVLPISRMPKTTSGKLQRSLLARQYAEGEFAAIVAELDKLLGAAEPESATADRSDIAAELKAICDDIVPERDLGYDDDLFESGLSSLELAQIHEGIETRWPNRLEMTDLFEYPTINALAAYLQEETAVA</sequence>
<dbReference type="PROSITE" id="PS50075">
    <property type="entry name" value="CARRIER"/>
    <property type="match status" value="1"/>
</dbReference>